<feature type="compositionally biased region" description="Polar residues" evidence="1">
    <location>
        <begin position="103"/>
        <end position="117"/>
    </location>
</feature>
<evidence type="ECO:0000256" key="1">
    <source>
        <dbReference type="SAM" id="MobiDB-lite"/>
    </source>
</evidence>
<dbReference type="Proteomes" id="UP000800035">
    <property type="component" value="Unassembled WGS sequence"/>
</dbReference>
<keyword evidence="3" id="KW-1185">Reference proteome</keyword>
<reference evidence="2" key="1">
    <citation type="journal article" date="2020" name="Stud. Mycol.">
        <title>101 Dothideomycetes genomes: a test case for predicting lifestyles and emergence of pathogens.</title>
        <authorList>
            <person name="Haridas S."/>
            <person name="Albert R."/>
            <person name="Binder M."/>
            <person name="Bloem J."/>
            <person name="Labutti K."/>
            <person name="Salamov A."/>
            <person name="Andreopoulos B."/>
            <person name="Baker S."/>
            <person name="Barry K."/>
            <person name="Bills G."/>
            <person name="Bluhm B."/>
            <person name="Cannon C."/>
            <person name="Castanera R."/>
            <person name="Culley D."/>
            <person name="Daum C."/>
            <person name="Ezra D."/>
            <person name="Gonzalez J."/>
            <person name="Henrissat B."/>
            <person name="Kuo A."/>
            <person name="Liang C."/>
            <person name="Lipzen A."/>
            <person name="Lutzoni F."/>
            <person name="Magnuson J."/>
            <person name="Mondo S."/>
            <person name="Nolan M."/>
            <person name="Ohm R."/>
            <person name="Pangilinan J."/>
            <person name="Park H.-J."/>
            <person name="Ramirez L."/>
            <person name="Alfaro M."/>
            <person name="Sun H."/>
            <person name="Tritt A."/>
            <person name="Yoshinaga Y."/>
            <person name="Zwiers L.-H."/>
            <person name="Turgeon B."/>
            <person name="Goodwin S."/>
            <person name="Spatafora J."/>
            <person name="Crous P."/>
            <person name="Grigoriev I."/>
        </authorList>
    </citation>
    <scope>NUCLEOTIDE SEQUENCE</scope>
    <source>
        <strain evidence="2">CBS 675.92</strain>
    </source>
</reference>
<dbReference type="EMBL" id="ML976978">
    <property type="protein sequence ID" value="KAF1962679.1"/>
    <property type="molecule type" value="Genomic_DNA"/>
</dbReference>
<protein>
    <submittedName>
        <fullName evidence="2">Uncharacterized protein</fullName>
    </submittedName>
</protein>
<feature type="region of interest" description="Disordered" evidence="1">
    <location>
        <begin position="1"/>
        <end position="130"/>
    </location>
</feature>
<organism evidence="2 3">
    <name type="scientific">Byssothecium circinans</name>
    <dbReference type="NCBI Taxonomy" id="147558"/>
    <lineage>
        <taxon>Eukaryota</taxon>
        <taxon>Fungi</taxon>
        <taxon>Dikarya</taxon>
        <taxon>Ascomycota</taxon>
        <taxon>Pezizomycotina</taxon>
        <taxon>Dothideomycetes</taxon>
        <taxon>Pleosporomycetidae</taxon>
        <taxon>Pleosporales</taxon>
        <taxon>Massarineae</taxon>
        <taxon>Massarinaceae</taxon>
        <taxon>Byssothecium</taxon>
    </lineage>
</organism>
<sequence length="154" mass="17129">MENTDALAEEASTKLSPDDGDTTPKQLEKHVVQSPCGPIPAVVHPEQECKRKREPEETKKYDAKRCRLAEEREKAEEEGENSTPAPLAPKESIHEESSNISNLNKDTIEGQTFSKSAKSQDKINYPNLPQDAKRIFTSTTTENGIITPPYNLPP</sequence>
<name>A0A6A5UFG2_9PLEO</name>
<dbReference type="AlphaFoldDB" id="A0A6A5UFG2"/>
<accession>A0A6A5UFG2</accession>
<proteinExistence type="predicted"/>
<feature type="compositionally biased region" description="Basic and acidic residues" evidence="1">
    <location>
        <begin position="45"/>
        <end position="75"/>
    </location>
</feature>
<gene>
    <name evidence="2" type="ORF">CC80DRAFT_541832</name>
</gene>
<evidence type="ECO:0000313" key="2">
    <source>
        <dbReference type="EMBL" id="KAF1962679.1"/>
    </source>
</evidence>
<evidence type="ECO:0000313" key="3">
    <source>
        <dbReference type="Proteomes" id="UP000800035"/>
    </source>
</evidence>